<dbReference type="PROSITE" id="PS51421">
    <property type="entry name" value="RAS"/>
    <property type="match status" value="1"/>
</dbReference>
<name>L8GRA2_ACACF</name>
<dbReference type="VEuPathDB" id="AmoebaDB:ACA1_377890"/>
<dbReference type="EMBL" id="KB008025">
    <property type="protein sequence ID" value="ELR15674.1"/>
    <property type="molecule type" value="Genomic_DNA"/>
</dbReference>
<dbReference type="FunFam" id="3.40.50.300:FF:000343">
    <property type="entry name" value="Ras family gtpase"/>
    <property type="match status" value="1"/>
</dbReference>
<evidence type="ECO:0000256" key="4">
    <source>
        <dbReference type="ARBA" id="ARBA00022741"/>
    </source>
</evidence>
<dbReference type="InterPro" id="IPR005225">
    <property type="entry name" value="Small_GTP-bd"/>
</dbReference>
<dbReference type="NCBIfam" id="TIGR00231">
    <property type="entry name" value="small_GTP"/>
    <property type="match status" value="1"/>
</dbReference>
<keyword evidence="4" id="KW-0547">Nucleotide-binding</keyword>
<dbReference type="SMART" id="SM00174">
    <property type="entry name" value="RHO"/>
    <property type="match status" value="1"/>
</dbReference>
<gene>
    <name evidence="8" type="ORF">ACA1_377890</name>
</gene>
<dbReference type="InterPro" id="IPR027417">
    <property type="entry name" value="P-loop_NTPase"/>
</dbReference>
<organism evidence="8 9">
    <name type="scientific">Acanthamoeba castellanii (strain ATCC 30010 / Neff)</name>
    <dbReference type="NCBI Taxonomy" id="1257118"/>
    <lineage>
        <taxon>Eukaryota</taxon>
        <taxon>Amoebozoa</taxon>
        <taxon>Discosea</taxon>
        <taxon>Longamoebia</taxon>
        <taxon>Centramoebida</taxon>
        <taxon>Acanthamoebidae</taxon>
        <taxon>Acanthamoeba</taxon>
    </lineage>
</organism>
<dbReference type="InterPro" id="IPR001806">
    <property type="entry name" value="Small_GTPase"/>
</dbReference>
<accession>L8GRA2</accession>
<dbReference type="PANTHER" id="PTHR24070">
    <property type="entry name" value="RAS, DI-RAS, AND RHEB FAMILY MEMBERS OF SMALL GTPASE SUPERFAMILY"/>
    <property type="match status" value="1"/>
</dbReference>
<dbReference type="OrthoDB" id="5976022at2759"/>
<evidence type="ECO:0000256" key="1">
    <source>
        <dbReference type="ARBA" id="ARBA00004236"/>
    </source>
</evidence>
<dbReference type="PROSITE" id="PS51419">
    <property type="entry name" value="RAB"/>
    <property type="match status" value="1"/>
</dbReference>
<dbReference type="SUPFAM" id="SSF52540">
    <property type="entry name" value="P-loop containing nucleoside triphosphate hydrolases"/>
    <property type="match status" value="1"/>
</dbReference>
<dbReference type="RefSeq" id="XP_004337687.1">
    <property type="nucleotide sequence ID" value="XM_004337639.1"/>
</dbReference>
<dbReference type="PRINTS" id="PR00449">
    <property type="entry name" value="RASTRNSFRMNG"/>
</dbReference>
<dbReference type="OMA" id="MNGQITH"/>
<evidence type="ECO:0000313" key="9">
    <source>
        <dbReference type="Proteomes" id="UP000011083"/>
    </source>
</evidence>
<evidence type="ECO:0000256" key="5">
    <source>
        <dbReference type="ARBA" id="ARBA00022801"/>
    </source>
</evidence>
<protein>
    <recommendedName>
        <fullName evidence="2">small monomeric GTPase</fullName>
        <ecNumber evidence="2">3.6.5.2</ecNumber>
    </recommendedName>
</protein>
<evidence type="ECO:0000313" key="8">
    <source>
        <dbReference type="EMBL" id="ELR15674.1"/>
    </source>
</evidence>
<keyword evidence="3" id="KW-1003">Cell membrane</keyword>
<dbReference type="AlphaFoldDB" id="L8GRA2"/>
<keyword evidence="5" id="KW-0378">Hydrolase</keyword>
<proteinExistence type="predicted"/>
<evidence type="ECO:0000256" key="3">
    <source>
        <dbReference type="ARBA" id="ARBA00022475"/>
    </source>
</evidence>
<dbReference type="GO" id="GO:0003925">
    <property type="term" value="F:G protein activity"/>
    <property type="evidence" value="ECO:0007669"/>
    <property type="project" value="UniProtKB-EC"/>
</dbReference>
<dbReference type="Gene3D" id="3.40.50.300">
    <property type="entry name" value="P-loop containing nucleotide triphosphate hydrolases"/>
    <property type="match status" value="1"/>
</dbReference>
<dbReference type="CDD" id="cd00876">
    <property type="entry name" value="Ras"/>
    <property type="match status" value="1"/>
</dbReference>
<reference evidence="8 9" key="1">
    <citation type="journal article" date="2013" name="Genome Biol.">
        <title>Genome of Acanthamoeba castellanii highlights extensive lateral gene transfer and early evolution of tyrosine kinase signaling.</title>
        <authorList>
            <person name="Clarke M."/>
            <person name="Lohan A.J."/>
            <person name="Liu B."/>
            <person name="Lagkouvardos I."/>
            <person name="Roy S."/>
            <person name="Zafar N."/>
            <person name="Bertelli C."/>
            <person name="Schilde C."/>
            <person name="Kianianmomeni A."/>
            <person name="Burglin T.R."/>
            <person name="Frech C."/>
            <person name="Turcotte B."/>
            <person name="Kopec K.O."/>
            <person name="Synnott J.M."/>
            <person name="Choo C."/>
            <person name="Paponov I."/>
            <person name="Finkler A."/>
            <person name="Soon Heng Tan C."/>
            <person name="Hutchins A.P."/>
            <person name="Weinmeier T."/>
            <person name="Rattei T."/>
            <person name="Chu J.S."/>
            <person name="Gimenez G."/>
            <person name="Irimia M."/>
            <person name="Rigden D.J."/>
            <person name="Fitzpatrick D.A."/>
            <person name="Lorenzo-Morales J."/>
            <person name="Bateman A."/>
            <person name="Chiu C.H."/>
            <person name="Tang P."/>
            <person name="Hegemann P."/>
            <person name="Fromm H."/>
            <person name="Raoult D."/>
            <person name="Greub G."/>
            <person name="Miranda-Saavedra D."/>
            <person name="Chen N."/>
            <person name="Nash P."/>
            <person name="Ginger M.L."/>
            <person name="Horn M."/>
            <person name="Schaap P."/>
            <person name="Caler L."/>
            <person name="Loftus B."/>
        </authorList>
    </citation>
    <scope>NUCLEOTIDE SEQUENCE [LARGE SCALE GENOMIC DNA]</scope>
    <source>
        <strain evidence="8 9">Neff</strain>
    </source>
</reference>
<dbReference type="Proteomes" id="UP000011083">
    <property type="component" value="Unassembled WGS sequence"/>
</dbReference>
<keyword evidence="6" id="KW-0342">GTP-binding</keyword>
<keyword evidence="9" id="KW-1185">Reference proteome</keyword>
<evidence type="ECO:0000256" key="6">
    <source>
        <dbReference type="ARBA" id="ARBA00023134"/>
    </source>
</evidence>
<dbReference type="Pfam" id="PF00071">
    <property type="entry name" value="Ras"/>
    <property type="match status" value="1"/>
</dbReference>
<dbReference type="GO" id="GO:0007165">
    <property type="term" value="P:signal transduction"/>
    <property type="evidence" value="ECO:0007669"/>
    <property type="project" value="InterPro"/>
</dbReference>
<dbReference type="GeneID" id="14916330"/>
<dbReference type="InterPro" id="IPR020849">
    <property type="entry name" value="Small_GTPase_Ras-type"/>
</dbReference>
<evidence type="ECO:0000256" key="2">
    <source>
        <dbReference type="ARBA" id="ARBA00011984"/>
    </source>
</evidence>
<dbReference type="KEGG" id="acan:ACA1_377890"/>
<sequence>MATAGTTSKSTKAQSSPRPNVYKIVVMGAGAVGKSALTINFVAQQFVDSYDPTIEDSYRRQLHIDDRACVLDILDTAGQEEFGAMRDQYMRTGEGFLVVYDVTQRSTFDEMKLFRNQISRATEDDKTAMVVAANKCDLPPHLHEVSEAEGRAAVEAMGATFLLTSAKQRINVDEAFCELVRQIDRRRGDAGEGGVKKAGLGLGGKKAKLLAKKCPLF</sequence>
<dbReference type="STRING" id="1257118.L8GRA2"/>
<keyword evidence="7" id="KW-0472">Membrane</keyword>
<dbReference type="GO" id="GO:0005886">
    <property type="term" value="C:plasma membrane"/>
    <property type="evidence" value="ECO:0007669"/>
    <property type="project" value="UniProtKB-SubCell"/>
</dbReference>
<dbReference type="SMART" id="SM00175">
    <property type="entry name" value="RAB"/>
    <property type="match status" value="1"/>
</dbReference>
<dbReference type="GO" id="GO:0005525">
    <property type="term" value="F:GTP binding"/>
    <property type="evidence" value="ECO:0007669"/>
    <property type="project" value="UniProtKB-KW"/>
</dbReference>
<comment type="subcellular location">
    <subcellularLocation>
        <location evidence="1">Cell membrane</location>
    </subcellularLocation>
</comment>
<evidence type="ECO:0000256" key="7">
    <source>
        <dbReference type="ARBA" id="ARBA00023136"/>
    </source>
</evidence>
<dbReference type="EC" id="3.6.5.2" evidence="2"/>
<dbReference type="SMART" id="SM00173">
    <property type="entry name" value="RAS"/>
    <property type="match status" value="1"/>
</dbReference>